<comment type="caution">
    <text evidence="4">The sequence shown here is derived from an EMBL/GenBank/DDBJ whole genome shotgun (WGS) entry which is preliminary data.</text>
</comment>
<evidence type="ECO:0000313" key="4">
    <source>
        <dbReference type="EMBL" id="RZF62963.1"/>
    </source>
</evidence>
<dbReference type="PANTHER" id="PTHR33755:SF9">
    <property type="entry name" value="TOXIN PARE1"/>
    <property type="match status" value="1"/>
</dbReference>
<dbReference type="RefSeq" id="WP_130159568.1">
    <property type="nucleotide sequence ID" value="NZ_SGIS01000034.1"/>
</dbReference>
<dbReference type="InterPro" id="IPR028344">
    <property type="entry name" value="ParE1/4"/>
</dbReference>
<evidence type="ECO:0000256" key="3">
    <source>
        <dbReference type="PIRNR" id="PIRNR029218"/>
    </source>
</evidence>
<comment type="similarity">
    <text evidence="1 3">Belongs to the RelE toxin family.</text>
</comment>
<keyword evidence="5" id="KW-1185">Reference proteome</keyword>
<dbReference type="PANTHER" id="PTHR33755">
    <property type="entry name" value="TOXIN PARE1-RELATED"/>
    <property type="match status" value="1"/>
</dbReference>
<dbReference type="Pfam" id="PF05016">
    <property type="entry name" value="ParE_toxin"/>
    <property type="match status" value="1"/>
</dbReference>
<reference evidence="4 5" key="1">
    <citation type="submission" date="2019-02" db="EMBL/GenBank/DDBJ databases">
        <authorList>
            <person name="Li Y."/>
        </authorList>
    </citation>
    <scope>NUCLEOTIDE SEQUENCE [LARGE SCALE GENOMIC DNA]</scope>
    <source>
        <strain evidence="4 5">3-7</strain>
    </source>
</reference>
<organism evidence="4 5">
    <name type="scientific">Sphingomonas populi</name>
    <dbReference type="NCBI Taxonomy" id="2484750"/>
    <lineage>
        <taxon>Bacteria</taxon>
        <taxon>Pseudomonadati</taxon>
        <taxon>Pseudomonadota</taxon>
        <taxon>Alphaproteobacteria</taxon>
        <taxon>Sphingomonadales</taxon>
        <taxon>Sphingomonadaceae</taxon>
        <taxon>Sphingomonas</taxon>
    </lineage>
</organism>
<protein>
    <recommendedName>
        <fullName evidence="3">Toxin</fullName>
    </recommendedName>
</protein>
<proteinExistence type="inferred from homology"/>
<keyword evidence="2" id="KW-1277">Toxin-antitoxin system</keyword>
<dbReference type="InterPro" id="IPR035093">
    <property type="entry name" value="RelE/ParE_toxin_dom_sf"/>
</dbReference>
<dbReference type="EMBL" id="SGIS01000034">
    <property type="protein sequence ID" value="RZF62963.1"/>
    <property type="molecule type" value="Genomic_DNA"/>
</dbReference>
<gene>
    <name evidence="4" type="ORF">EWE75_18395</name>
</gene>
<sequence length="96" mass="10699">MIRVALSESADADLESILDYGIATHGRAKAEHYLQTINMTATRLADFPGLGAARDDLCPGLRSIPAGEHRLYYQIDPEEVMILRVLHKAMDPDRHL</sequence>
<dbReference type="InterPro" id="IPR007712">
    <property type="entry name" value="RelE/ParE_toxin"/>
</dbReference>
<dbReference type="InterPro" id="IPR051803">
    <property type="entry name" value="TA_system_RelE-like_toxin"/>
</dbReference>
<evidence type="ECO:0000256" key="2">
    <source>
        <dbReference type="ARBA" id="ARBA00022649"/>
    </source>
</evidence>
<dbReference type="OrthoDB" id="7173315at2"/>
<evidence type="ECO:0000256" key="1">
    <source>
        <dbReference type="ARBA" id="ARBA00006226"/>
    </source>
</evidence>
<accession>A0A4Q6XRE1</accession>
<dbReference type="Gene3D" id="3.30.2310.20">
    <property type="entry name" value="RelE-like"/>
    <property type="match status" value="1"/>
</dbReference>
<dbReference type="AlphaFoldDB" id="A0A4Q6XRE1"/>
<evidence type="ECO:0000313" key="5">
    <source>
        <dbReference type="Proteomes" id="UP000292085"/>
    </source>
</evidence>
<dbReference type="Proteomes" id="UP000292085">
    <property type="component" value="Unassembled WGS sequence"/>
</dbReference>
<dbReference type="PIRSF" id="PIRSF029218">
    <property type="entry name" value="ParE"/>
    <property type="match status" value="1"/>
</dbReference>
<name>A0A4Q6XRE1_9SPHN</name>